<dbReference type="Gene3D" id="2.40.50.140">
    <property type="entry name" value="Nucleic acid-binding proteins"/>
    <property type="match status" value="1"/>
</dbReference>
<comment type="caution">
    <text evidence="9">The sequence shown here is derived from an EMBL/GenBank/DDBJ whole genome shotgun (WGS) entry which is preliminary data.</text>
</comment>
<dbReference type="AlphaFoldDB" id="A0AAW2B9S4"/>
<sequence>MRQSQEGRALRQFTLSTGKSAGRNSSGRITVFHRGGGSKRLQRRIDLKRSTSSMGIVERIEYDPNRSSRIALVRWIERLQLRRQRKCNTIEEFAPPRKILESTTTTIRGLFSFSSLPGKVDQRKSARNASLHLLASFQLRMLGLLRQVGLLGSASSWKRSFYDESLLSFSTLAGGESSKSLRVSLRLLSASLIGRLSPLLKIPFIRGIFCCRDALVRPTTLL</sequence>
<keyword evidence="3" id="KW-0689">Ribosomal protein</keyword>
<dbReference type="InterPro" id="IPR002171">
    <property type="entry name" value="Ribosomal_uL2"/>
</dbReference>
<dbReference type="FunFam" id="2.40.50.140:FF:000254">
    <property type="entry name" value="Ribosomal protein L2 mitochondrion"/>
    <property type="match status" value="1"/>
</dbReference>
<dbReference type="GO" id="GO:0032543">
    <property type="term" value="P:mitochondrial translation"/>
    <property type="evidence" value="ECO:0007669"/>
    <property type="project" value="TreeGrafter"/>
</dbReference>
<evidence type="ECO:0000259" key="8">
    <source>
        <dbReference type="SMART" id="SM01383"/>
    </source>
</evidence>
<evidence type="ECO:0000256" key="5">
    <source>
        <dbReference type="ARBA" id="ARBA00023274"/>
    </source>
</evidence>
<feature type="compositionally biased region" description="Polar residues" evidence="7">
    <location>
        <begin position="13"/>
        <end position="28"/>
    </location>
</feature>
<evidence type="ECO:0000256" key="4">
    <source>
        <dbReference type="ARBA" id="ARBA00023128"/>
    </source>
</evidence>
<evidence type="ECO:0000313" key="9">
    <source>
        <dbReference type="EMBL" id="KAK9982731.1"/>
    </source>
</evidence>
<dbReference type="InterPro" id="IPR022666">
    <property type="entry name" value="Ribosomal_uL2_RNA-bd_dom"/>
</dbReference>
<keyword evidence="4" id="KW-0496">Mitochondrion</keyword>
<dbReference type="GO" id="GO:0003735">
    <property type="term" value="F:structural constituent of ribosome"/>
    <property type="evidence" value="ECO:0007669"/>
    <property type="project" value="InterPro"/>
</dbReference>
<evidence type="ECO:0000256" key="6">
    <source>
        <dbReference type="ARBA" id="ARBA00078513"/>
    </source>
</evidence>
<evidence type="ECO:0000256" key="1">
    <source>
        <dbReference type="ARBA" id="ARBA00004173"/>
    </source>
</evidence>
<dbReference type="PANTHER" id="PTHR13691:SF44">
    <property type="entry name" value="LARGE RIBOSOMAL SUBUNIT PROTEIN UL2MZ-RELATED"/>
    <property type="match status" value="1"/>
</dbReference>
<dbReference type="EMBL" id="JAZDWU010000046">
    <property type="protein sequence ID" value="KAK9982731.1"/>
    <property type="molecule type" value="Genomic_DNA"/>
</dbReference>
<evidence type="ECO:0000256" key="3">
    <source>
        <dbReference type="ARBA" id="ARBA00022980"/>
    </source>
</evidence>
<accession>A0AAW2B9S4</accession>
<keyword evidence="5" id="KW-0687">Ribonucleoprotein</keyword>
<evidence type="ECO:0000313" key="10">
    <source>
        <dbReference type="Proteomes" id="UP001459277"/>
    </source>
</evidence>
<organism evidence="9 10">
    <name type="scientific">Lithocarpus litseifolius</name>
    <dbReference type="NCBI Taxonomy" id="425828"/>
    <lineage>
        <taxon>Eukaryota</taxon>
        <taxon>Viridiplantae</taxon>
        <taxon>Streptophyta</taxon>
        <taxon>Embryophyta</taxon>
        <taxon>Tracheophyta</taxon>
        <taxon>Spermatophyta</taxon>
        <taxon>Magnoliopsida</taxon>
        <taxon>eudicotyledons</taxon>
        <taxon>Gunneridae</taxon>
        <taxon>Pentapetalae</taxon>
        <taxon>rosids</taxon>
        <taxon>fabids</taxon>
        <taxon>Fagales</taxon>
        <taxon>Fagaceae</taxon>
        <taxon>Lithocarpus</taxon>
    </lineage>
</organism>
<evidence type="ECO:0000256" key="2">
    <source>
        <dbReference type="ARBA" id="ARBA00005636"/>
    </source>
</evidence>
<name>A0AAW2B9S4_9ROSI</name>
<gene>
    <name evidence="9" type="ORF">SO802_035351</name>
</gene>
<dbReference type="GO" id="GO:0005762">
    <property type="term" value="C:mitochondrial large ribosomal subunit"/>
    <property type="evidence" value="ECO:0007669"/>
    <property type="project" value="TreeGrafter"/>
</dbReference>
<proteinExistence type="inferred from homology"/>
<comment type="subcellular location">
    <subcellularLocation>
        <location evidence="1">Mitochondrion</location>
    </subcellularLocation>
</comment>
<dbReference type="SMART" id="SM01383">
    <property type="entry name" value="Ribosomal_L2"/>
    <property type="match status" value="1"/>
</dbReference>
<dbReference type="PANTHER" id="PTHR13691">
    <property type="entry name" value="RIBOSOMAL PROTEIN L2"/>
    <property type="match status" value="1"/>
</dbReference>
<reference evidence="9 10" key="1">
    <citation type="submission" date="2024-01" db="EMBL/GenBank/DDBJ databases">
        <title>A telomere-to-telomere, gap-free genome of sweet tea (Lithocarpus litseifolius).</title>
        <authorList>
            <person name="Zhou J."/>
        </authorList>
    </citation>
    <scope>NUCLEOTIDE SEQUENCE [LARGE SCALE GENOMIC DNA]</scope>
    <source>
        <strain evidence="9">Zhou-2022a</strain>
        <tissue evidence="9">Leaf</tissue>
    </source>
</reference>
<feature type="domain" description="Large ribosomal subunit protein uL2 RNA-binding" evidence="8">
    <location>
        <begin position="22"/>
        <end position="92"/>
    </location>
</feature>
<feature type="region of interest" description="Disordered" evidence="7">
    <location>
        <begin position="1"/>
        <end position="28"/>
    </location>
</feature>
<dbReference type="Pfam" id="PF00181">
    <property type="entry name" value="Ribosomal_L2_N"/>
    <property type="match status" value="1"/>
</dbReference>
<keyword evidence="10" id="KW-1185">Reference proteome</keyword>
<dbReference type="GO" id="GO:0003723">
    <property type="term" value="F:RNA binding"/>
    <property type="evidence" value="ECO:0007669"/>
    <property type="project" value="TreeGrafter"/>
</dbReference>
<evidence type="ECO:0000256" key="7">
    <source>
        <dbReference type="SAM" id="MobiDB-lite"/>
    </source>
</evidence>
<dbReference type="InterPro" id="IPR012340">
    <property type="entry name" value="NA-bd_OB-fold"/>
</dbReference>
<comment type="similarity">
    <text evidence="2">Belongs to the universal ribosomal protein uL2 family.</text>
</comment>
<dbReference type="SUPFAM" id="SSF50249">
    <property type="entry name" value="Nucleic acid-binding proteins"/>
    <property type="match status" value="1"/>
</dbReference>
<protein>
    <recommendedName>
        <fullName evidence="6">60S ribosomal protein L2, mitochondrial</fullName>
    </recommendedName>
</protein>
<dbReference type="Proteomes" id="UP001459277">
    <property type="component" value="Unassembled WGS sequence"/>
</dbReference>